<evidence type="ECO:0000259" key="12">
    <source>
        <dbReference type="Pfam" id="PF02852"/>
    </source>
</evidence>
<evidence type="ECO:0000256" key="8">
    <source>
        <dbReference type="PIRSR" id="PIRSR000350-2"/>
    </source>
</evidence>
<dbReference type="GO" id="GO:0004362">
    <property type="term" value="F:glutathione-disulfide reductase (NADPH) activity"/>
    <property type="evidence" value="ECO:0007669"/>
    <property type="project" value="InterPro"/>
</dbReference>
<dbReference type="GO" id="GO:0005829">
    <property type="term" value="C:cytosol"/>
    <property type="evidence" value="ECO:0007669"/>
    <property type="project" value="TreeGrafter"/>
</dbReference>
<keyword evidence="4 9" id="KW-0274">FAD</keyword>
<dbReference type="NCBIfam" id="TIGR01421">
    <property type="entry name" value="gluta_reduc_1"/>
    <property type="match status" value="1"/>
</dbReference>
<sequence length="447" mass="47406">MDQYDLIAIGAGSGGLSVVERAASYGARCAVIESGRLGGTCVNVGCVPKKVMWFAAHHAHALAEAAGYGFDVELRGHDWGALKRARDGYVHGINDWYAGYLERTGVTLLRGHARCVDAHTVEVDGRRLGAPHIAIATGGRAQVPAVAGAELGITSDGFFELEALPRRVAVVGAGYIAVELAGMLRALGARTSLLLRKDEPLREFDALIRESLLAALRADGIEVLTRTRPTRLERLPDGSLRVERSDGAALEVDCLLWAVGRAPNTAGLDLAAAGVHVAPDGTMPVDDYQNTNVPGVYALGDVTGRAALTPVAIAAGRRLADRLFGGQPERHLDYANIATVVFSHPPIGTVGLTEAQARAAHGDAVQVFTTRFTPMLRAFSAHPRETAMKLVCLGPQRRVIGVHAIGDGVDEMLQGFAVAVRMGATKRDFDDTVAIHPTSAEELVTMR</sequence>
<evidence type="ECO:0000256" key="2">
    <source>
        <dbReference type="ARBA" id="ARBA00011738"/>
    </source>
</evidence>
<feature type="binding site" evidence="9">
    <location>
        <position position="50"/>
    </location>
    <ligand>
        <name>FAD</name>
        <dbReference type="ChEBI" id="CHEBI:57692"/>
    </ligand>
</feature>
<comment type="caution">
    <text evidence="14">The sequence shown here is derived from an EMBL/GenBank/DDBJ whole genome shotgun (WGS) entry which is preliminary data.</text>
</comment>
<dbReference type="PANTHER" id="PTHR42737">
    <property type="entry name" value="GLUTATHIONE REDUCTASE"/>
    <property type="match status" value="1"/>
</dbReference>
<feature type="binding site" evidence="9">
    <location>
        <begin position="172"/>
        <end position="179"/>
    </location>
    <ligand>
        <name>NAD(+)</name>
        <dbReference type="ChEBI" id="CHEBI:57540"/>
    </ligand>
</feature>
<dbReference type="PIRSF" id="PIRSF000350">
    <property type="entry name" value="Mercury_reductase_MerA"/>
    <property type="match status" value="1"/>
</dbReference>
<dbReference type="SUPFAM" id="SSF51905">
    <property type="entry name" value="FAD/NAD(P)-binding domain"/>
    <property type="match status" value="1"/>
</dbReference>
<dbReference type="AlphaFoldDB" id="A0A4V2SD08"/>
<evidence type="ECO:0000256" key="7">
    <source>
        <dbReference type="ARBA" id="ARBA00023284"/>
    </source>
</evidence>
<proteinExistence type="inferred from homology"/>
<dbReference type="InterPro" id="IPR001100">
    <property type="entry name" value="Pyr_nuc-diS_OxRdtase"/>
</dbReference>
<dbReference type="InterPro" id="IPR023753">
    <property type="entry name" value="FAD/NAD-binding_dom"/>
</dbReference>
<dbReference type="PANTHER" id="PTHR42737:SF2">
    <property type="entry name" value="GLUTATHIONE REDUCTASE"/>
    <property type="match status" value="1"/>
</dbReference>
<name>A0A4V2SD08_9GAMM</name>
<dbReference type="InterPro" id="IPR046952">
    <property type="entry name" value="GSHR/TRXR-like"/>
</dbReference>
<dbReference type="InterPro" id="IPR004099">
    <property type="entry name" value="Pyr_nucl-diS_OxRdtase_dimer"/>
</dbReference>
<dbReference type="SUPFAM" id="SSF55424">
    <property type="entry name" value="FAD/NAD-linked reductases, dimerisation (C-terminal) domain"/>
    <property type="match status" value="1"/>
</dbReference>
<accession>A0A4V2SD08</accession>
<feature type="disulfide bond" description="Redox-active" evidence="10">
    <location>
        <begin position="41"/>
        <end position="46"/>
    </location>
</feature>
<dbReference type="RefSeq" id="WP_132542060.1">
    <property type="nucleotide sequence ID" value="NZ_SLWY01000009.1"/>
</dbReference>
<protein>
    <submittedName>
        <fullName evidence="14">NADPH-glutathione reductase</fullName>
    </submittedName>
</protein>
<feature type="active site" description="Proton acceptor" evidence="8">
    <location>
        <position position="436"/>
    </location>
</feature>
<feature type="binding site" evidence="9">
    <location>
        <position position="260"/>
    </location>
    <ligand>
        <name>NAD(+)</name>
        <dbReference type="ChEBI" id="CHEBI:57540"/>
    </ligand>
</feature>
<dbReference type="InterPro" id="IPR016156">
    <property type="entry name" value="FAD/NAD-linked_Rdtase_dimer_sf"/>
</dbReference>
<comment type="subunit">
    <text evidence="2">Homodimer.</text>
</comment>
<evidence type="ECO:0000256" key="3">
    <source>
        <dbReference type="ARBA" id="ARBA00022630"/>
    </source>
</evidence>
<dbReference type="FunFam" id="3.30.390.30:FF:000003">
    <property type="entry name" value="Glutathione reductase"/>
    <property type="match status" value="1"/>
</dbReference>
<evidence type="ECO:0000313" key="14">
    <source>
        <dbReference type="EMBL" id="TCO81333.1"/>
    </source>
</evidence>
<comment type="cofactor">
    <cofactor evidence="9">
        <name>FAD</name>
        <dbReference type="ChEBI" id="CHEBI:57692"/>
    </cofactor>
    <text evidence="9">Binds 1 FAD per subunit.</text>
</comment>
<keyword evidence="3 11" id="KW-0285">Flavoprotein</keyword>
<keyword evidence="9" id="KW-0547">Nucleotide-binding</keyword>
<evidence type="ECO:0000256" key="10">
    <source>
        <dbReference type="PIRSR" id="PIRSR000350-4"/>
    </source>
</evidence>
<gene>
    <name evidence="14" type="ORF">EV699_109175</name>
</gene>
<keyword evidence="15" id="KW-1185">Reference proteome</keyword>
<evidence type="ECO:0000256" key="6">
    <source>
        <dbReference type="ARBA" id="ARBA00023157"/>
    </source>
</evidence>
<dbReference type="Proteomes" id="UP000295765">
    <property type="component" value="Unassembled WGS sequence"/>
</dbReference>
<dbReference type="NCBIfam" id="NF004776">
    <property type="entry name" value="PRK06116.1"/>
    <property type="match status" value="1"/>
</dbReference>
<dbReference type="InterPro" id="IPR006322">
    <property type="entry name" value="Glutathione_Rdtase_euk/bac"/>
</dbReference>
<keyword evidence="5 11" id="KW-0560">Oxidoreductase</keyword>
<dbReference type="EMBL" id="SLWY01000009">
    <property type="protein sequence ID" value="TCO81333.1"/>
    <property type="molecule type" value="Genomic_DNA"/>
</dbReference>
<dbReference type="Gene3D" id="3.50.50.60">
    <property type="entry name" value="FAD/NAD(P)-binding domain"/>
    <property type="match status" value="2"/>
</dbReference>
<dbReference type="InterPro" id="IPR036188">
    <property type="entry name" value="FAD/NAD-bd_sf"/>
</dbReference>
<dbReference type="GO" id="GO:0045454">
    <property type="term" value="P:cell redox homeostasis"/>
    <property type="evidence" value="ECO:0007669"/>
    <property type="project" value="InterPro"/>
</dbReference>
<evidence type="ECO:0000256" key="11">
    <source>
        <dbReference type="RuleBase" id="RU003691"/>
    </source>
</evidence>
<evidence type="ECO:0000256" key="1">
    <source>
        <dbReference type="ARBA" id="ARBA00007532"/>
    </source>
</evidence>
<dbReference type="PRINTS" id="PR00411">
    <property type="entry name" value="PNDRDTASEI"/>
</dbReference>
<feature type="domain" description="FAD/NAD(P)-binding" evidence="13">
    <location>
        <begin position="4"/>
        <end position="316"/>
    </location>
</feature>
<keyword evidence="6" id="KW-1015">Disulfide bond</keyword>
<dbReference type="PRINTS" id="PR00368">
    <property type="entry name" value="FADPNR"/>
</dbReference>
<dbReference type="Pfam" id="PF02852">
    <property type="entry name" value="Pyr_redox_dim"/>
    <property type="match status" value="1"/>
</dbReference>
<comment type="similarity">
    <text evidence="1 11">Belongs to the class-I pyridine nucleotide-disulfide oxidoreductase family.</text>
</comment>
<evidence type="ECO:0000313" key="15">
    <source>
        <dbReference type="Proteomes" id="UP000295765"/>
    </source>
</evidence>
<dbReference type="InterPro" id="IPR012999">
    <property type="entry name" value="Pyr_OxRdtase_I_AS"/>
</dbReference>
<dbReference type="FunFam" id="3.50.50.60:FF:000235">
    <property type="entry name" value="Glutathione reductase"/>
    <property type="match status" value="1"/>
</dbReference>
<evidence type="ECO:0000256" key="5">
    <source>
        <dbReference type="ARBA" id="ARBA00023002"/>
    </source>
</evidence>
<organism evidence="14 15">
    <name type="scientific">Plasticicumulans lactativorans</name>
    <dbReference type="NCBI Taxonomy" id="1133106"/>
    <lineage>
        <taxon>Bacteria</taxon>
        <taxon>Pseudomonadati</taxon>
        <taxon>Pseudomonadota</taxon>
        <taxon>Gammaproteobacteria</taxon>
        <taxon>Candidatus Competibacteraceae</taxon>
        <taxon>Plasticicumulans</taxon>
    </lineage>
</organism>
<feature type="binding site" evidence="9">
    <location>
        <position position="301"/>
    </location>
    <ligand>
        <name>FAD</name>
        <dbReference type="ChEBI" id="CHEBI:57692"/>
    </ligand>
</feature>
<evidence type="ECO:0000256" key="9">
    <source>
        <dbReference type="PIRSR" id="PIRSR000350-3"/>
    </source>
</evidence>
<evidence type="ECO:0000256" key="4">
    <source>
        <dbReference type="ARBA" id="ARBA00022827"/>
    </source>
</evidence>
<keyword evidence="7 11" id="KW-0676">Redox-active center</keyword>
<dbReference type="GO" id="GO:0050661">
    <property type="term" value="F:NADP binding"/>
    <property type="evidence" value="ECO:0007669"/>
    <property type="project" value="InterPro"/>
</dbReference>
<evidence type="ECO:0000259" key="13">
    <source>
        <dbReference type="Pfam" id="PF07992"/>
    </source>
</evidence>
<keyword evidence="9" id="KW-0520">NAD</keyword>
<dbReference type="PROSITE" id="PS00076">
    <property type="entry name" value="PYRIDINE_REDOX_1"/>
    <property type="match status" value="1"/>
</dbReference>
<dbReference type="Pfam" id="PF07992">
    <property type="entry name" value="Pyr_redox_2"/>
    <property type="match status" value="1"/>
</dbReference>
<dbReference type="GO" id="GO:0050660">
    <property type="term" value="F:flavin adenine dinucleotide binding"/>
    <property type="evidence" value="ECO:0007669"/>
    <property type="project" value="InterPro"/>
</dbReference>
<reference evidence="14 15" key="1">
    <citation type="submission" date="2019-03" db="EMBL/GenBank/DDBJ databases">
        <title>Genomic Encyclopedia of Type Strains, Phase IV (KMG-IV): sequencing the most valuable type-strain genomes for metagenomic binning, comparative biology and taxonomic classification.</title>
        <authorList>
            <person name="Goeker M."/>
        </authorList>
    </citation>
    <scope>NUCLEOTIDE SEQUENCE [LARGE SCALE GENOMIC DNA]</scope>
    <source>
        <strain evidence="14 15">DSM 25287</strain>
    </source>
</reference>
<dbReference type="OrthoDB" id="9800167at2"/>
<dbReference type="GO" id="GO:0034599">
    <property type="term" value="P:cellular response to oxidative stress"/>
    <property type="evidence" value="ECO:0007669"/>
    <property type="project" value="TreeGrafter"/>
</dbReference>
<dbReference type="Gene3D" id="3.30.390.30">
    <property type="match status" value="1"/>
</dbReference>
<dbReference type="GO" id="GO:0006749">
    <property type="term" value="P:glutathione metabolic process"/>
    <property type="evidence" value="ECO:0007669"/>
    <property type="project" value="InterPro"/>
</dbReference>
<feature type="domain" description="Pyridine nucleotide-disulphide oxidoreductase dimerisation" evidence="12">
    <location>
        <begin position="337"/>
        <end position="446"/>
    </location>
</feature>